<comment type="caution">
    <text evidence="5">The sequence shown here is derived from an EMBL/GenBank/DDBJ whole genome shotgun (WGS) entry which is preliminary data.</text>
</comment>
<gene>
    <name evidence="4" type="ORF">OVN521_LOCUS48165</name>
    <name evidence="5" type="ORF">OVN521_LOCUS50530</name>
</gene>
<dbReference type="EMBL" id="CAJOBG010116771">
    <property type="protein sequence ID" value="CAF4762279.1"/>
    <property type="molecule type" value="Genomic_DNA"/>
</dbReference>
<feature type="domain" description="GDP-fucose pyrophosphorylase" evidence="3">
    <location>
        <begin position="19"/>
        <end position="52"/>
    </location>
</feature>
<name>A0A821M793_9BILA</name>
<keyword evidence="6" id="KW-1185">Reference proteome</keyword>
<dbReference type="PANTHER" id="PTHR15045">
    <property type="entry name" value="FUCOSE-1-PHOSPHATE GUANYLYLTRANSFERASE"/>
    <property type="match status" value="1"/>
</dbReference>
<proteinExistence type="predicted"/>
<dbReference type="InterPro" id="IPR012887">
    <property type="entry name" value="GDP_fucose_pyrophosphorylase"/>
</dbReference>
<dbReference type="PANTHER" id="PTHR15045:SF1">
    <property type="entry name" value="FUCOSE-1-PHOSPHATE GUANYLYLTRANSFERASE"/>
    <property type="match status" value="1"/>
</dbReference>
<organism evidence="5 6">
    <name type="scientific">Rotaria magnacalcarata</name>
    <dbReference type="NCBI Taxonomy" id="392030"/>
    <lineage>
        <taxon>Eukaryota</taxon>
        <taxon>Metazoa</taxon>
        <taxon>Spiralia</taxon>
        <taxon>Gnathifera</taxon>
        <taxon>Rotifera</taxon>
        <taxon>Eurotatoria</taxon>
        <taxon>Bdelloidea</taxon>
        <taxon>Philodinida</taxon>
        <taxon>Philodinidae</taxon>
        <taxon>Rotaria</taxon>
    </lineage>
</organism>
<dbReference type="AlphaFoldDB" id="A0A821M793"/>
<dbReference type="EMBL" id="CAJOBG010098735">
    <property type="protein sequence ID" value="CAF4694061.1"/>
    <property type="molecule type" value="Genomic_DNA"/>
</dbReference>
<evidence type="ECO:0000259" key="3">
    <source>
        <dbReference type="Pfam" id="PF07959"/>
    </source>
</evidence>
<evidence type="ECO:0000313" key="6">
    <source>
        <dbReference type="Proteomes" id="UP000663866"/>
    </source>
</evidence>
<sequence length="53" mass="5866">NGGSTMHAMHVLEQKYGWEVLRQKRILLIHAGGYSQRTPTTSCLGKIATSIPK</sequence>
<keyword evidence="1" id="KW-0808">Transferase</keyword>
<evidence type="ECO:0000256" key="2">
    <source>
        <dbReference type="ARBA" id="ARBA00022741"/>
    </source>
</evidence>
<keyword evidence="2" id="KW-0547">Nucleotide-binding</keyword>
<evidence type="ECO:0000313" key="4">
    <source>
        <dbReference type="EMBL" id="CAF4694061.1"/>
    </source>
</evidence>
<feature type="non-terminal residue" evidence="5">
    <location>
        <position position="53"/>
    </location>
</feature>
<dbReference type="GO" id="GO:0000166">
    <property type="term" value="F:nucleotide binding"/>
    <property type="evidence" value="ECO:0007669"/>
    <property type="project" value="UniProtKB-KW"/>
</dbReference>
<accession>A0A821M793</accession>
<dbReference type="GO" id="GO:0016772">
    <property type="term" value="F:transferase activity, transferring phosphorus-containing groups"/>
    <property type="evidence" value="ECO:0007669"/>
    <property type="project" value="InterPro"/>
</dbReference>
<reference evidence="5" key="1">
    <citation type="submission" date="2021-02" db="EMBL/GenBank/DDBJ databases">
        <authorList>
            <person name="Nowell W R."/>
        </authorList>
    </citation>
    <scope>NUCLEOTIDE SEQUENCE</scope>
</reference>
<evidence type="ECO:0000256" key="1">
    <source>
        <dbReference type="ARBA" id="ARBA00022679"/>
    </source>
</evidence>
<evidence type="ECO:0000313" key="5">
    <source>
        <dbReference type="EMBL" id="CAF4762279.1"/>
    </source>
</evidence>
<feature type="non-terminal residue" evidence="5">
    <location>
        <position position="1"/>
    </location>
</feature>
<protein>
    <recommendedName>
        <fullName evidence="3">GDP-fucose pyrophosphorylase domain-containing protein</fullName>
    </recommendedName>
</protein>
<dbReference type="GO" id="GO:0042350">
    <property type="term" value="P:GDP-L-fucose biosynthetic process"/>
    <property type="evidence" value="ECO:0007669"/>
    <property type="project" value="UniProtKB-ARBA"/>
</dbReference>
<dbReference type="Pfam" id="PF07959">
    <property type="entry name" value="Fucose_pyrophosphorylase"/>
    <property type="match status" value="1"/>
</dbReference>
<dbReference type="Proteomes" id="UP000663866">
    <property type="component" value="Unassembled WGS sequence"/>
</dbReference>